<evidence type="ECO:0000313" key="7">
    <source>
        <dbReference type="EMBL" id="KKP44788.1"/>
    </source>
</evidence>
<dbReference type="GO" id="GO:0016616">
    <property type="term" value="F:oxidoreductase activity, acting on the CH-OH group of donors, NAD or NADP as acceptor"/>
    <property type="evidence" value="ECO:0007669"/>
    <property type="project" value="InterPro"/>
</dbReference>
<dbReference type="STRING" id="1618566.UR35_C0006G0023"/>
<evidence type="ECO:0008006" key="9">
    <source>
        <dbReference type="Google" id="ProtNLM"/>
    </source>
</evidence>
<name>A0A0F9ZKP1_9BACT</name>
<dbReference type="InterPro" id="IPR006139">
    <property type="entry name" value="D-isomer_2_OHA_DH_cat_dom"/>
</dbReference>
<evidence type="ECO:0000256" key="3">
    <source>
        <dbReference type="ARBA" id="ARBA00023027"/>
    </source>
</evidence>
<feature type="domain" description="D-isomer specific 2-hydroxyacid dehydrogenase catalytic" evidence="5">
    <location>
        <begin position="27"/>
        <end position="304"/>
    </location>
</feature>
<dbReference type="InterPro" id="IPR036291">
    <property type="entry name" value="NAD(P)-bd_dom_sf"/>
</dbReference>
<dbReference type="PROSITE" id="PS00065">
    <property type="entry name" value="D_2_HYDROXYACID_DH_1"/>
    <property type="match status" value="1"/>
</dbReference>
<dbReference type="PANTHER" id="PTHR43761:SF1">
    <property type="entry name" value="D-ISOMER SPECIFIC 2-HYDROXYACID DEHYDROGENASE CATALYTIC DOMAIN-CONTAINING PROTEIN-RELATED"/>
    <property type="match status" value="1"/>
</dbReference>
<keyword evidence="3" id="KW-0520">NAD</keyword>
<dbReference type="Proteomes" id="UP000034778">
    <property type="component" value="Unassembled WGS sequence"/>
</dbReference>
<dbReference type="SUPFAM" id="SSF52283">
    <property type="entry name" value="Formate/glycerate dehydrogenase catalytic domain-like"/>
    <property type="match status" value="1"/>
</dbReference>
<reference evidence="7 8" key="1">
    <citation type="journal article" date="2015" name="Nature">
        <title>rRNA introns, odd ribosomes, and small enigmatic genomes across a large radiation of phyla.</title>
        <authorList>
            <person name="Brown C.T."/>
            <person name="Hug L.A."/>
            <person name="Thomas B.C."/>
            <person name="Sharon I."/>
            <person name="Castelle C.J."/>
            <person name="Singh A."/>
            <person name="Wilkins M.J."/>
            <person name="Williams K.H."/>
            <person name="Banfield J.F."/>
        </authorList>
    </citation>
    <scope>NUCLEOTIDE SEQUENCE [LARGE SCALE GENOMIC DNA]</scope>
</reference>
<dbReference type="InterPro" id="IPR029752">
    <property type="entry name" value="D-isomer_DH_CS1"/>
</dbReference>
<evidence type="ECO:0000313" key="8">
    <source>
        <dbReference type="Proteomes" id="UP000034778"/>
    </source>
</evidence>
<evidence type="ECO:0000256" key="1">
    <source>
        <dbReference type="ARBA" id="ARBA00005854"/>
    </source>
</evidence>
<dbReference type="Pfam" id="PF00389">
    <property type="entry name" value="2-Hacid_dh"/>
    <property type="match status" value="1"/>
</dbReference>
<dbReference type="GO" id="GO:0051287">
    <property type="term" value="F:NAD binding"/>
    <property type="evidence" value="ECO:0007669"/>
    <property type="project" value="InterPro"/>
</dbReference>
<dbReference type="EMBL" id="LBOW01000006">
    <property type="protein sequence ID" value="KKP44788.1"/>
    <property type="molecule type" value="Genomic_DNA"/>
</dbReference>
<proteinExistence type="inferred from homology"/>
<organism evidence="7 8">
    <name type="scientific">Candidatus Woesebacteria bacterium GW2011_GWB1_33_22</name>
    <dbReference type="NCBI Taxonomy" id="1618566"/>
    <lineage>
        <taxon>Bacteria</taxon>
        <taxon>Candidatus Woeseibacteriota</taxon>
    </lineage>
</organism>
<comment type="similarity">
    <text evidence="1 4">Belongs to the D-isomer specific 2-hydroxyacid dehydrogenase family.</text>
</comment>
<dbReference type="InterPro" id="IPR050418">
    <property type="entry name" value="D-iso_2-hydroxyacid_DH_PdxB"/>
</dbReference>
<dbReference type="PANTHER" id="PTHR43761">
    <property type="entry name" value="D-ISOMER SPECIFIC 2-HYDROXYACID DEHYDROGENASE FAMILY PROTEIN (AFU_ORTHOLOGUE AFUA_1G13630)"/>
    <property type="match status" value="1"/>
</dbReference>
<evidence type="ECO:0000259" key="6">
    <source>
        <dbReference type="Pfam" id="PF02826"/>
    </source>
</evidence>
<evidence type="ECO:0000256" key="2">
    <source>
        <dbReference type="ARBA" id="ARBA00023002"/>
    </source>
</evidence>
<feature type="domain" description="D-isomer specific 2-hydroxyacid dehydrogenase NAD-binding" evidence="6">
    <location>
        <begin position="121"/>
        <end position="261"/>
    </location>
</feature>
<gene>
    <name evidence="7" type="ORF">UR35_C0006G0023</name>
</gene>
<dbReference type="Gene3D" id="3.40.50.720">
    <property type="entry name" value="NAD(P)-binding Rossmann-like Domain"/>
    <property type="match status" value="2"/>
</dbReference>
<accession>A0A0F9ZKP1</accession>
<dbReference type="SUPFAM" id="SSF51735">
    <property type="entry name" value="NAD(P)-binding Rossmann-fold domains"/>
    <property type="match status" value="1"/>
</dbReference>
<protein>
    <recommendedName>
        <fullName evidence="9">D-isomer specific 2-hydroxyacid dehydrogenase NAD-binding protein</fullName>
    </recommendedName>
</protein>
<dbReference type="InterPro" id="IPR006140">
    <property type="entry name" value="D-isomer_DH_NAD-bd"/>
</dbReference>
<comment type="caution">
    <text evidence="7">The sequence shown here is derived from an EMBL/GenBank/DDBJ whole genome shotgun (WGS) entry which is preliminary data.</text>
</comment>
<evidence type="ECO:0000256" key="4">
    <source>
        <dbReference type="RuleBase" id="RU003719"/>
    </source>
</evidence>
<keyword evidence="2 4" id="KW-0560">Oxidoreductase</keyword>
<dbReference type="Pfam" id="PF02826">
    <property type="entry name" value="2-Hacid_dh_C"/>
    <property type="match status" value="1"/>
</dbReference>
<dbReference type="AlphaFoldDB" id="A0A0F9ZKP1"/>
<sequence length="307" mass="34234">MKIFILSPNYDTLFSSNLKVQLKKAGTVVVQKEIIPFEKVKGLMDGTEARILAIDPDFCDWSVPNEAVDKIPNLKAVVLQTTSFSWIDGKHIAELKIPVVNLRGFSSIAVAEWATMIAMNVARKVPVVAQDKWKQDYTKHQGIELRGKTAGIVGLGNIGTAIAENMAGLGMNVQYYSRSSKDKRFRSVTLEKLMETSDIILPAVAQNEQTKGMITDKMLKSMKKTAIFVSIVHHVYNHDLLLKLAETGKIYGYGFETSKAEFGKYKGNVWAGPELAWCTEDSMRKNAIQWTEAIVNASRGKYPTRIN</sequence>
<evidence type="ECO:0000259" key="5">
    <source>
        <dbReference type="Pfam" id="PF00389"/>
    </source>
</evidence>